<organism evidence="1 2">
    <name type="scientific">Candidatus Accumulibacter aalborgensis</name>
    <dbReference type="NCBI Taxonomy" id="1860102"/>
    <lineage>
        <taxon>Bacteria</taxon>
        <taxon>Pseudomonadati</taxon>
        <taxon>Pseudomonadota</taxon>
        <taxon>Betaproteobacteria</taxon>
        <taxon>Candidatus Accumulibacter</taxon>
    </lineage>
</organism>
<name>A0A1A8XRS4_9PROT</name>
<accession>A0A1A8XRS4</accession>
<dbReference type="EMBL" id="FLQX01000117">
    <property type="protein sequence ID" value="SBT07187.1"/>
    <property type="molecule type" value="Genomic_DNA"/>
</dbReference>
<keyword evidence="2" id="KW-1185">Reference proteome</keyword>
<evidence type="ECO:0000313" key="1">
    <source>
        <dbReference type="EMBL" id="SBT07187.1"/>
    </source>
</evidence>
<evidence type="ECO:0000313" key="2">
    <source>
        <dbReference type="Proteomes" id="UP000199169"/>
    </source>
</evidence>
<reference evidence="1 2" key="1">
    <citation type="submission" date="2016-06" db="EMBL/GenBank/DDBJ databases">
        <authorList>
            <person name="Kjaerup R.B."/>
            <person name="Dalgaard T.S."/>
            <person name="Juul-Madsen H.R."/>
        </authorList>
    </citation>
    <scope>NUCLEOTIDE SEQUENCE [LARGE SCALE GENOMIC DNA]</scope>
    <source>
        <strain evidence="1">3</strain>
    </source>
</reference>
<dbReference type="AlphaFoldDB" id="A0A1A8XRS4"/>
<proteinExistence type="predicted"/>
<gene>
    <name evidence="1" type="ORF">ACCAA_400045</name>
</gene>
<sequence length="121" mass="13984">MSNQIRCRLRWHVRRGFQVDIRVFPAGSENIRSHTRGVWHDARHDFAMAGDGDFLTGLGGGKERGEFGFGLGDLNGTHDGPQNMTTWSYYTAMVRCQSAFARDHCFWMDGHWLMRRGEEKY</sequence>
<protein>
    <submittedName>
        <fullName evidence="1">Uncharacterized protein</fullName>
    </submittedName>
</protein>
<dbReference type="Proteomes" id="UP000199169">
    <property type="component" value="Unassembled WGS sequence"/>
</dbReference>